<dbReference type="EMBL" id="DLUI01000073">
    <property type="protein sequence ID" value="DAB38578.1"/>
    <property type="molecule type" value="Genomic_DNA"/>
</dbReference>
<proteinExistence type="predicted"/>
<dbReference type="PROSITE" id="PS50263">
    <property type="entry name" value="CN_HYDROLASE"/>
    <property type="match status" value="1"/>
</dbReference>
<dbReference type="RefSeq" id="WP_294895486.1">
    <property type="nucleotide sequence ID" value="NZ_DLUI01000073.1"/>
</dbReference>
<dbReference type="InterPro" id="IPR003010">
    <property type="entry name" value="C-N_Hydrolase"/>
</dbReference>
<dbReference type="InterPro" id="IPR050345">
    <property type="entry name" value="Aliph_Amidase/BUP"/>
</dbReference>
<dbReference type="AlphaFoldDB" id="A0A2D3WDS3"/>
<feature type="domain" description="CN hydrolase" evidence="2">
    <location>
        <begin position="1"/>
        <end position="243"/>
    </location>
</feature>
<reference evidence="3 4" key="1">
    <citation type="journal article" date="2017" name="Front. Microbiol.">
        <title>Comparative Genomic Analysis of the Class Epsilonproteobacteria and Proposed Reclassification to Epsilonbacteraeota (phyl. nov.).</title>
        <authorList>
            <person name="Waite D.W."/>
            <person name="Vanwonterghem I."/>
            <person name="Rinke C."/>
            <person name="Parks D.H."/>
            <person name="Zhang Y."/>
            <person name="Takai K."/>
            <person name="Sievert S.M."/>
            <person name="Simon J."/>
            <person name="Campbell B.J."/>
            <person name="Hanson T.E."/>
            <person name="Woyke T."/>
            <person name="Klotz M.G."/>
            <person name="Hugenholtz P."/>
        </authorList>
    </citation>
    <scope>NUCLEOTIDE SEQUENCE [LARGE SCALE GENOMIC DNA]</scope>
    <source>
        <strain evidence="3">UBA12443</strain>
    </source>
</reference>
<sequence length="263" mass="30025">MRVAILQLPSIGMGSNKLESYARVANQKGVKLVLMGEYLLNPFFKELIQTPISMIAEQSAHQIETLKSLALKYDLTFVAPIVTVKKKECTKMIAKVNARSVTYYPQQFLINYPHWNEEKFFNNPIESVKPPMVFACGGFKFAVMGGFETHFDPMWNAVSSKVVDVVLVPSASTFESHNRWRELIKTRAFTHNCYILRANRVGEYCDEQHAWKFYGDSMVVSPDGEIEADLGNTEELLIVDLDRKSLIESRKGWGFKEALRKRS</sequence>
<evidence type="ECO:0000259" key="2">
    <source>
        <dbReference type="PROSITE" id="PS50263"/>
    </source>
</evidence>
<dbReference type="PANTHER" id="PTHR43674:SF2">
    <property type="entry name" value="BETA-UREIDOPROPIONASE"/>
    <property type="match status" value="1"/>
</dbReference>
<organism evidence="3 4">
    <name type="scientific">Sulfuricurvum kujiense</name>
    <dbReference type="NCBI Taxonomy" id="148813"/>
    <lineage>
        <taxon>Bacteria</taxon>
        <taxon>Pseudomonadati</taxon>
        <taxon>Campylobacterota</taxon>
        <taxon>Epsilonproteobacteria</taxon>
        <taxon>Campylobacterales</taxon>
        <taxon>Sulfurimonadaceae</taxon>
        <taxon>Sulfuricurvum</taxon>
    </lineage>
</organism>
<dbReference type="SUPFAM" id="SSF56317">
    <property type="entry name" value="Carbon-nitrogen hydrolase"/>
    <property type="match status" value="1"/>
</dbReference>
<dbReference type="CDD" id="cd07197">
    <property type="entry name" value="nitrilase"/>
    <property type="match status" value="1"/>
</dbReference>
<name>A0A2D3WDS3_9BACT</name>
<dbReference type="GO" id="GO:0033388">
    <property type="term" value="P:putrescine biosynthetic process from arginine"/>
    <property type="evidence" value="ECO:0007669"/>
    <property type="project" value="TreeGrafter"/>
</dbReference>
<protein>
    <submittedName>
        <fullName evidence="3">Carbon-nitrogen hydrolase family protein</fullName>
    </submittedName>
</protein>
<dbReference type="PANTHER" id="PTHR43674">
    <property type="entry name" value="NITRILASE C965.09-RELATED"/>
    <property type="match status" value="1"/>
</dbReference>
<dbReference type="Pfam" id="PF00795">
    <property type="entry name" value="CN_hydrolase"/>
    <property type="match status" value="1"/>
</dbReference>
<dbReference type="GO" id="GO:0050126">
    <property type="term" value="F:N-carbamoylputrescine amidase activity"/>
    <property type="evidence" value="ECO:0007669"/>
    <property type="project" value="TreeGrafter"/>
</dbReference>
<keyword evidence="1 3" id="KW-0378">Hydrolase</keyword>
<dbReference type="Proteomes" id="UP000228859">
    <property type="component" value="Unassembled WGS sequence"/>
</dbReference>
<dbReference type="Gene3D" id="3.60.110.10">
    <property type="entry name" value="Carbon-nitrogen hydrolase"/>
    <property type="match status" value="1"/>
</dbReference>
<gene>
    <name evidence="3" type="ORF">CFH83_05335</name>
</gene>
<evidence type="ECO:0000313" key="3">
    <source>
        <dbReference type="EMBL" id="DAB38578.1"/>
    </source>
</evidence>
<evidence type="ECO:0000313" key="4">
    <source>
        <dbReference type="Proteomes" id="UP000228859"/>
    </source>
</evidence>
<accession>A0A2D3WDS3</accession>
<dbReference type="InterPro" id="IPR036526">
    <property type="entry name" value="C-N_Hydrolase_sf"/>
</dbReference>
<evidence type="ECO:0000256" key="1">
    <source>
        <dbReference type="ARBA" id="ARBA00022801"/>
    </source>
</evidence>
<comment type="caution">
    <text evidence="3">The sequence shown here is derived from an EMBL/GenBank/DDBJ whole genome shotgun (WGS) entry which is preliminary data.</text>
</comment>